<evidence type="ECO:0008006" key="4">
    <source>
        <dbReference type="Google" id="ProtNLM"/>
    </source>
</evidence>
<proteinExistence type="predicted"/>
<keyword evidence="3" id="KW-1185">Reference proteome</keyword>
<name>A0A4Z0QE04_9BACT</name>
<gene>
    <name evidence="2" type="ORF">E5K02_00165</name>
</gene>
<sequence length="213" mass="23269">MRTFLLFAGLLFPQLVWAQFNSFEPGSYVLVDNPTQRLEGDLKLRGCTELLVKNAKGKTTRLSPEQVQSFRLGRQKFITAGGFPVDKGLDGDTIPNAFVEQLDSGQVVLMRLHYIVDGPMMLGTNGSPMGGGSKSYTLHLLRRAGESVITPLPASGLSNGGQKFRDALIPYLTTRPDLAKLVTNKLVNTDNLLVMIRALNTGQPCDCAISYTH</sequence>
<dbReference type="OrthoDB" id="879754at2"/>
<accession>A0A4Z0QE04</accession>
<dbReference type="Proteomes" id="UP000298471">
    <property type="component" value="Unassembled WGS sequence"/>
</dbReference>
<comment type="caution">
    <text evidence="2">The sequence shown here is derived from an EMBL/GenBank/DDBJ whole genome shotgun (WGS) entry which is preliminary data.</text>
</comment>
<evidence type="ECO:0000313" key="2">
    <source>
        <dbReference type="EMBL" id="TGE27914.1"/>
    </source>
</evidence>
<feature type="chain" id="PRO_5021259649" description="DUF4369 domain-containing protein" evidence="1">
    <location>
        <begin position="19"/>
        <end position="213"/>
    </location>
</feature>
<protein>
    <recommendedName>
        <fullName evidence="4">DUF4369 domain-containing protein</fullName>
    </recommendedName>
</protein>
<dbReference type="EMBL" id="SRMB01000001">
    <property type="protein sequence ID" value="TGE27914.1"/>
    <property type="molecule type" value="Genomic_DNA"/>
</dbReference>
<organism evidence="2 3">
    <name type="scientific">Hymenobacter metallicola</name>
    <dbReference type="NCBI Taxonomy" id="2563114"/>
    <lineage>
        <taxon>Bacteria</taxon>
        <taxon>Pseudomonadati</taxon>
        <taxon>Bacteroidota</taxon>
        <taxon>Cytophagia</taxon>
        <taxon>Cytophagales</taxon>
        <taxon>Hymenobacteraceae</taxon>
        <taxon>Hymenobacter</taxon>
    </lineage>
</organism>
<dbReference type="AlphaFoldDB" id="A0A4Z0QE04"/>
<dbReference type="RefSeq" id="WP_135391288.1">
    <property type="nucleotide sequence ID" value="NZ_SRMB01000001.1"/>
</dbReference>
<reference evidence="2 3" key="1">
    <citation type="submission" date="2019-04" db="EMBL/GenBank/DDBJ databases">
        <authorList>
            <person name="Feng G."/>
            <person name="Zhang J."/>
            <person name="Zhu H."/>
        </authorList>
    </citation>
    <scope>NUCLEOTIDE SEQUENCE [LARGE SCALE GENOMIC DNA]</scope>
    <source>
        <strain evidence="2 3">9PBR-1</strain>
    </source>
</reference>
<keyword evidence="1" id="KW-0732">Signal</keyword>
<evidence type="ECO:0000256" key="1">
    <source>
        <dbReference type="SAM" id="SignalP"/>
    </source>
</evidence>
<feature type="signal peptide" evidence="1">
    <location>
        <begin position="1"/>
        <end position="18"/>
    </location>
</feature>
<evidence type="ECO:0000313" key="3">
    <source>
        <dbReference type="Proteomes" id="UP000298471"/>
    </source>
</evidence>